<dbReference type="EMBL" id="BPLR01019094">
    <property type="protein sequence ID" value="GIZ04495.1"/>
    <property type="molecule type" value="Genomic_DNA"/>
</dbReference>
<name>A0AAV4YE49_CAEEX</name>
<gene>
    <name evidence="2" type="primary">Map3k9_2</name>
    <name evidence="2" type="ORF">CEXT_709211</name>
</gene>
<organism evidence="2 3">
    <name type="scientific">Caerostris extrusa</name>
    <name type="common">Bark spider</name>
    <name type="synonym">Caerostris bankana</name>
    <dbReference type="NCBI Taxonomy" id="172846"/>
    <lineage>
        <taxon>Eukaryota</taxon>
        <taxon>Metazoa</taxon>
        <taxon>Ecdysozoa</taxon>
        <taxon>Arthropoda</taxon>
        <taxon>Chelicerata</taxon>
        <taxon>Arachnida</taxon>
        <taxon>Araneae</taxon>
        <taxon>Araneomorphae</taxon>
        <taxon>Entelegynae</taxon>
        <taxon>Araneoidea</taxon>
        <taxon>Araneidae</taxon>
        <taxon>Caerostris</taxon>
    </lineage>
</organism>
<protein>
    <submittedName>
        <fullName evidence="2">Mitogen-activated protein kinase kinase kinase 9</fullName>
    </submittedName>
</protein>
<reference evidence="2 3" key="1">
    <citation type="submission" date="2021-06" db="EMBL/GenBank/DDBJ databases">
        <title>Caerostris extrusa draft genome.</title>
        <authorList>
            <person name="Kono N."/>
            <person name="Arakawa K."/>
        </authorList>
    </citation>
    <scope>NUCLEOTIDE SEQUENCE [LARGE SCALE GENOMIC DNA]</scope>
</reference>
<feature type="compositionally biased region" description="Basic and acidic residues" evidence="1">
    <location>
        <begin position="53"/>
        <end position="67"/>
    </location>
</feature>
<dbReference type="AlphaFoldDB" id="A0AAV4YE49"/>
<evidence type="ECO:0000313" key="2">
    <source>
        <dbReference type="EMBL" id="GIZ04495.1"/>
    </source>
</evidence>
<evidence type="ECO:0000256" key="1">
    <source>
        <dbReference type="SAM" id="MobiDB-lite"/>
    </source>
</evidence>
<keyword evidence="2" id="KW-0418">Kinase</keyword>
<keyword evidence="3" id="KW-1185">Reference proteome</keyword>
<accession>A0AAV4YE49</accession>
<feature type="region of interest" description="Disordered" evidence="1">
    <location>
        <begin position="1"/>
        <end position="78"/>
    </location>
</feature>
<keyword evidence="2" id="KW-0808">Transferase</keyword>
<dbReference type="GO" id="GO:0016301">
    <property type="term" value="F:kinase activity"/>
    <property type="evidence" value="ECO:0007669"/>
    <property type="project" value="UniProtKB-KW"/>
</dbReference>
<dbReference type="Proteomes" id="UP001054945">
    <property type="component" value="Unassembled WGS sequence"/>
</dbReference>
<proteinExistence type="predicted"/>
<evidence type="ECO:0000313" key="3">
    <source>
        <dbReference type="Proteomes" id="UP001054945"/>
    </source>
</evidence>
<comment type="caution">
    <text evidence="2">The sequence shown here is derived from an EMBL/GenBank/DDBJ whole genome shotgun (WGS) entry which is preliminary data.</text>
</comment>
<sequence>MDGFPFEPSSNYRVAHTKLRSRLEGTNGSGDDSGHLYENSGTPLHSAYGHRRTPSDDRQSTETDHDTSTASNSLMLEPYGTVITSLPSTPRRKNEGPVFDRLTYSKVRSVWMEQCPLLVDPMEQVKRA</sequence>